<dbReference type="InterPro" id="IPR014729">
    <property type="entry name" value="Rossmann-like_a/b/a_fold"/>
</dbReference>
<evidence type="ECO:0000313" key="4">
    <source>
        <dbReference type="Proteomes" id="UP001211421"/>
    </source>
</evidence>
<evidence type="ECO:0000313" key="2">
    <source>
        <dbReference type="EMBL" id="MDB8741135.1"/>
    </source>
</evidence>
<protein>
    <submittedName>
        <fullName evidence="2">Phosphoadenosine phosphosulfate reductase family protein</fullName>
    </submittedName>
</protein>
<dbReference type="GO" id="GO:0003824">
    <property type="term" value="F:catalytic activity"/>
    <property type="evidence" value="ECO:0007669"/>
    <property type="project" value="InterPro"/>
</dbReference>
<dbReference type="InterPro" id="IPR002500">
    <property type="entry name" value="PAPS_reduct_dom"/>
</dbReference>
<dbReference type="Proteomes" id="UP001211421">
    <property type="component" value="Unassembled WGS sequence"/>
</dbReference>
<feature type="domain" description="Phosphoadenosine phosphosulphate reductase" evidence="1">
    <location>
        <begin position="34"/>
        <end position="171"/>
    </location>
</feature>
<organism evidence="2 4">
    <name type="scientific">Ruminococcus bicirculans</name>
    <name type="common">ex Wegman et al. 2014</name>
    <dbReference type="NCBI Taxonomy" id="1160721"/>
    <lineage>
        <taxon>Bacteria</taxon>
        <taxon>Bacillati</taxon>
        <taxon>Bacillota</taxon>
        <taxon>Clostridia</taxon>
        <taxon>Eubacteriales</taxon>
        <taxon>Oscillospiraceae</taxon>
        <taxon>Ruminococcus</taxon>
    </lineage>
</organism>
<dbReference type="EMBL" id="JAQMLU010000024">
    <property type="protein sequence ID" value="MDB8751153.1"/>
    <property type="molecule type" value="Genomic_DNA"/>
</dbReference>
<dbReference type="EMBL" id="JAQMLS010000002">
    <property type="protein sequence ID" value="MDB8741135.1"/>
    <property type="molecule type" value="Genomic_DNA"/>
</dbReference>
<name>A0AAW6E1P2_9FIRM</name>
<evidence type="ECO:0000259" key="1">
    <source>
        <dbReference type="Pfam" id="PF01507"/>
    </source>
</evidence>
<dbReference type="Gene3D" id="3.40.50.620">
    <property type="entry name" value="HUPs"/>
    <property type="match status" value="1"/>
</dbReference>
<dbReference type="Pfam" id="PF01507">
    <property type="entry name" value="PAPS_reduct"/>
    <property type="match status" value="2"/>
</dbReference>
<comment type="caution">
    <text evidence="2">The sequence shown here is derived from an EMBL/GenBank/DDBJ whole genome shotgun (WGS) entry which is preliminary data.</text>
</comment>
<dbReference type="AlphaFoldDB" id="A0AAW6E1P2"/>
<feature type="domain" description="Phosphoadenosine phosphosulphate reductase" evidence="1">
    <location>
        <begin position="190"/>
        <end position="284"/>
    </location>
</feature>
<gene>
    <name evidence="2" type="ORF">PNV70_03520</name>
    <name evidence="3" type="ORF">PNW00_11935</name>
</gene>
<evidence type="ECO:0000313" key="3">
    <source>
        <dbReference type="EMBL" id="MDB8751153.1"/>
    </source>
</evidence>
<reference evidence="2" key="1">
    <citation type="submission" date="2023-01" db="EMBL/GenBank/DDBJ databases">
        <title>Human gut microbiome strain richness.</title>
        <authorList>
            <person name="Chen-Liaw A."/>
        </authorList>
    </citation>
    <scope>NUCLEOTIDE SEQUENCE</scope>
    <source>
        <strain evidence="3">D43st1_D9_D43t1_170807</strain>
        <strain evidence="2">D59st1_B8_D59t2_181005</strain>
    </source>
</reference>
<sequence length="379" mass="43502">MNEEILNKCADNNNYTIYTAFCKAQRIMMRSYSPVCSISGGSDSDIVLDLIHKVDEDGKVKYFWIDTGLEYTATKEHLDFLEQKYGITIERVKPDKPIPTCVKQYGVPFLSKYVSEQMMRLQAHGFQWEDEPLEVLLQKYPRCKTALQWWCGERYSDKDGIQKISRFSIYRNRFLKEFIMANPPDFPISNKCCEFAKKKPAKRIVKEHDADLDITGIRQAEGGIRSAAFKTCFSECKSKGCNTFRPIFWYTDGDKKDYEQMFGVTHSRCYTEYGLRRTGCVGCPFSKHITEELAIIEEHEPMLYKAAVNIFGKSYEYTAKYRAFVKEMKAKEKEEKKRDRLYGSDGVYPCVTGGDSGACTSDRSAVPADYNAPEIGKGA</sequence>
<accession>A0AAW6E1P2</accession>
<dbReference type="PANTHER" id="PTHR43196:SF1">
    <property type="entry name" value="SULFATE ADENYLYLTRANSFERASE SUBUNIT 2"/>
    <property type="match status" value="1"/>
</dbReference>
<proteinExistence type="predicted"/>
<dbReference type="PANTHER" id="PTHR43196">
    <property type="entry name" value="SULFATE ADENYLYLTRANSFERASE SUBUNIT 2"/>
    <property type="match status" value="1"/>
</dbReference>
<dbReference type="Proteomes" id="UP001213042">
    <property type="component" value="Unassembled WGS sequence"/>
</dbReference>
<dbReference type="InterPro" id="IPR050128">
    <property type="entry name" value="Sulfate_adenylyltrnsfr_sub2"/>
</dbReference>
<dbReference type="RefSeq" id="WP_195221656.1">
    <property type="nucleotide sequence ID" value="NZ_CAKVSD010000012.1"/>
</dbReference>
<dbReference type="SUPFAM" id="SSF52402">
    <property type="entry name" value="Adenine nucleotide alpha hydrolases-like"/>
    <property type="match status" value="1"/>
</dbReference>